<accession>A0ABS7E397</accession>
<dbReference type="Pfam" id="PF00126">
    <property type="entry name" value="HTH_1"/>
    <property type="match status" value="1"/>
</dbReference>
<evidence type="ECO:0000256" key="2">
    <source>
        <dbReference type="ARBA" id="ARBA00023015"/>
    </source>
</evidence>
<gene>
    <name evidence="6" type="ORF">K0625_07560</name>
</gene>
<protein>
    <submittedName>
        <fullName evidence="6">LysR family transcriptional regulator</fullName>
    </submittedName>
</protein>
<comment type="caution">
    <text evidence="6">The sequence shown here is derived from an EMBL/GenBank/DDBJ whole genome shotgun (WGS) entry which is preliminary data.</text>
</comment>
<evidence type="ECO:0000256" key="4">
    <source>
        <dbReference type="ARBA" id="ARBA00023163"/>
    </source>
</evidence>
<comment type="similarity">
    <text evidence="1">Belongs to the LysR transcriptional regulatory family.</text>
</comment>
<reference evidence="6 7" key="1">
    <citation type="submission" date="2021-07" db="EMBL/GenBank/DDBJ databases">
        <title>Shewanella sp. nov, isolated from SCS.</title>
        <authorList>
            <person name="Cao W.R."/>
        </authorList>
    </citation>
    <scope>NUCLEOTIDE SEQUENCE [LARGE SCALE GENOMIC DNA]</scope>
    <source>
        <strain evidence="6 7">NR704-98</strain>
    </source>
</reference>
<dbReference type="PANTHER" id="PTHR30126:SF88">
    <property type="entry name" value="TRANSCRIPTIONAL REGULATOR-RELATED"/>
    <property type="match status" value="1"/>
</dbReference>
<keyword evidence="4" id="KW-0804">Transcription</keyword>
<dbReference type="Gene3D" id="3.40.190.290">
    <property type="match status" value="1"/>
</dbReference>
<dbReference type="InterPro" id="IPR036390">
    <property type="entry name" value="WH_DNA-bd_sf"/>
</dbReference>
<keyword evidence="7" id="KW-1185">Reference proteome</keyword>
<dbReference type="InterPro" id="IPR036388">
    <property type="entry name" value="WH-like_DNA-bd_sf"/>
</dbReference>
<name>A0ABS7E397_9GAMM</name>
<evidence type="ECO:0000259" key="5">
    <source>
        <dbReference type="PROSITE" id="PS50931"/>
    </source>
</evidence>
<keyword evidence="2" id="KW-0805">Transcription regulation</keyword>
<dbReference type="SUPFAM" id="SSF53850">
    <property type="entry name" value="Periplasmic binding protein-like II"/>
    <property type="match status" value="1"/>
</dbReference>
<dbReference type="PROSITE" id="PS50931">
    <property type="entry name" value="HTH_LYSR"/>
    <property type="match status" value="1"/>
</dbReference>
<evidence type="ECO:0000313" key="7">
    <source>
        <dbReference type="Proteomes" id="UP001195963"/>
    </source>
</evidence>
<keyword evidence="3" id="KW-0238">DNA-binding</keyword>
<dbReference type="Gene3D" id="1.10.10.10">
    <property type="entry name" value="Winged helix-like DNA-binding domain superfamily/Winged helix DNA-binding domain"/>
    <property type="match status" value="1"/>
</dbReference>
<dbReference type="Proteomes" id="UP001195963">
    <property type="component" value="Unassembled WGS sequence"/>
</dbReference>
<dbReference type="PANTHER" id="PTHR30126">
    <property type="entry name" value="HTH-TYPE TRANSCRIPTIONAL REGULATOR"/>
    <property type="match status" value="1"/>
</dbReference>
<organism evidence="6 7">
    <name type="scientific">Shewanella nanhaiensis</name>
    <dbReference type="NCBI Taxonomy" id="2864872"/>
    <lineage>
        <taxon>Bacteria</taxon>
        <taxon>Pseudomonadati</taxon>
        <taxon>Pseudomonadota</taxon>
        <taxon>Gammaproteobacteria</taxon>
        <taxon>Alteromonadales</taxon>
        <taxon>Shewanellaceae</taxon>
        <taxon>Shewanella</taxon>
    </lineage>
</organism>
<dbReference type="SUPFAM" id="SSF46785">
    <property type="entry name" value="Winged helix' DNA-binding domain"/>
    <property type="match status" value="1"/>
</dbReference>
<evidence type="ECO:0000313" key="6">
    <source>
        <dbReference type="EMBL" id="MBW8183522.1"/>
    </source>
</evidence>
<evidence type="ECO:0000256" key="1">
    <source>
        <dbReference type="ARBA" id="ARBA00009437"/>
    </source>
</evidence>
<dbReference type="InterPro" id="IPR005119">
    <property type="entry name" value="LysR_subst-bd"/>
</dbReference>
<dbReference type="InterPro" id="IPR000847">
    <property type="entry name" value="LysR_HTH_N"/>
</dbReference>
<proteinExistence type="inferred from homology"/>
<evidence type="ECO:0000256" key="3">
    <source>
        <dbReference type="ARBA" id="ARBA00023125"/>
    </source>
</evidence>
<dbReference type="Pfam" id="PF03466">
    <property type="entry name" value="LysR_substrate"/>
    <property type="match status" value="1"/>
</dbReference>
<dbReference type="RefSeq" id="WP_220109135.1">
    <property type="nucleotide sequence ID" value="NZ_JAHZST010000004.1"/>
</dbReference>
<sequence length="313" mass="34880">MEQWKVFVAIVEHGGSVQAADKMYKSQSAISHSLKKMESTLKHSLFTVEGRKLTLTPLGKLLLPKAKSLLGQATQMEVLSNQYRDGMLNEIAIAVDVLVPIDLLQDALDRLAQCHPGLNIRVFETALSGTKQYLEEGEVQFGIASTLPTGHNLEPFISVPLVCVSHIDHPLQKMDKINYETLKQYFQVVIRDSGKQALDTGWLGAPKRWTVTNISTSLHLVLEGKCFAWLPEHSVSQYIKEGKLAPVPLVHGKKRGVFLQMAVSGKYSLFKEVQDMVSIFRDVGAKYQLEQELSEELDSPEQVLTNEPIGVTE</sequence>
<feature type="domain" description="HTH lysR-type" evidence="5">
    <location>
        <begin position="1"/>
        <end position="56"/>
    </location>
</feature>
<dbReference type="EMBL" id="JAHZST010000004">
    <property type="protein sequence ID" value="MBW8183522.1"/>
    <property type="molecule type" value="Genomic_DNA"/>
</dbReference>